<feature type="domain" description="T-SNARE coiled-coil homology" evidence="10">
    <location>
        <begin position="109"/>
        <end position="171"/>
    </location>
</feature>
<dbReference type="PANTHER" id="PTHR12791">
    <property type="entry name" value="GOLGI SNARE BET1-RELATED"/>
    <property type="match status" value="1"/>
</dbReference>
<dbReference type="GO" id="GO:0006886">
    <property type="term" value="P:intracellular protein transport"/>
    <property type="evidence" value="ECO:0007669"/>
    <property type="project" value="InterPro"/>
</dbReference>
<evidence type="ECO:0000313" key="12">
    <source>
        <dbReference type="WBParaSite" id="TMUE_3000012026.1"/>
    </source>
</evidence>
<evidence type="ECO:0000256" key="1">
    <source>
        <dbReference type="ARBA" id="ARBA00004211"/>
    </source>
</evidence>
<evidence type="ECO:0000313" key="11">
    <source>
        <dbReference type="Proteomes" id="UP000046395"/>
    </source>
</evidence>
<dbReference type="SUPFAM" id="SSF58038">
    <property type="entry name" value="SNARE fusion complex"/>
    <property type="match status" value="1"/>
</dbReference>
<dbReference type="InterPro" id="IPR006012">
    <property type="entry name" value="Syntaxin/epimorphin_CS"/>
</dbReference>
<evidence type="ECO:0000259" key="10">
    <source>
        <dbReference type="PROSITE" id="PS50192"/>
    </source>
</evidence>
<evidence type="ECO:0000256" key="6">
    <source>
        <dbReference type="ARBA" id="ARBA00022989"/>
    </source>
</evidence>
<dbReference type="GO" id="GO:0005484">
    <property type="term" value="F:SNAP receptor activity"/>
    <property type="evidence" value="ECO:0007669"/>
    <property type="project" value="InterPro"/>
</dbReference>
<evidence type="ECO:0000256" key="5">
    <source>
        <dbReference type="ARBA" id="ARBA00022775"/>
    </source>
</evidence>
<comment type="subcellular location">
    <subcellularLocation>
        <location evidence="1">Membrane</location>
        <topology evidence="1">Single-pass type IV membrane protein</topology>
    </subcellularLocation>
</comment>
<proteinExistence type="inferred from homology"/>
<keyword evidence="8 9" id="KW-0472">Membrane</keyword>
<keyword evidence="11" id="KW-1185">Reference proteome</keyword>
<sequence length="201" mass="22239">MKQITTSAGWTKHVNSAPYVLACAIRLAVQDSAAVRDWPAERDSIHPFIGKSVVNAFGAKITRHGKTFLAAARSLSGFSSMETSVYKYSRLEEEPSGPHVLESGLRIQQRVIAEQDENLEKIGTSVRVLKNMSENIGSELEEQAIMLDDLHQSLEDTHAKMDTVMKKVAKALNLSTDRIQTYVIIALIILLLVLVLLLVIL</sequence>
<keyword evidence="3" id="KW-0813">Transport</keyword>
<keyword evidence="5" id="KW-0532">Neurotransmitter transport</keyword>
<protein>
    <submittedName>
        <fullName evidence="12">t-SNARE coiled-coil homology domain-containing protein</fullName>
    </submittedName>
</protein>
<dbReference type="Gene3D" id="1.20.5.110">
    <property type="match status" value="1"/>
</dbReference>
<evidence type="ECO:0000256" key="9">
    <source>
        <dbReference type="SAM" id="Phobius"/>
    </source>
</evidence>
<dbReference type="WBParaSite" id="TMUE_3000012026.1">
    <property type="protein sequence ID" value="TMUE_3000012026.1"/>
    <property type="gene ID" value="WBGene00289523"/>
</dbReference>
<dbReference type="Proteomes" id="UP000046395">
    <property type="component" value="Unassembled WGS sequence"/>
</dbReference>
<dbReference type="STRING" id="70415.A0A5S6QX82"/>
<dbReference type="PROSITE" id="PS50192">
    <property type="entry name" value="T_SNARE"/>
    <property type="match status" value="1"/>
</dbReference>
<evidence type="ECO:0000256" key="3">
    <source>
        <dbReference type="ARBA" id="ARBA00022448"/>
    </source>
</evidence>
<keyword evidence="6 9" id="KW-1133">Transmembrane helix</keyword>
<dbReference type="SMART" id="SM00397">
    <property type="entry name" value="t_SNARE"/>
    <property type="match status" value="1"/>
</dbReference>
<organism evidence="11 12">
    <name type="scientific">Trichuris muris</name>
    <name type="common">Mouse whipworm</name>
    <dbReference type="NCBI Taxonomy" id="70415"/>
    <lineage>
        <taxon>Eukaryota</taxon>
        <taxon>Metazoa</taxon>
        <taxon>Ecdysozoa</taxon>
        <taxon>Nematoda</taxon>
        <taxon>Enoplea</taxon>
        <taxon>Dorylaimia</taxon>
        <taxon>Trichinellida</taxon>
        <taxon>Trichuridae</taxon>
        <taxon>Trichuris</taxon>
    </lineage>
</organism>
<evidence type="ECO:0000256" key="8">
    <source>
        <dbReference type="ARBA" id="ARBA00023136"/>
    </source>
</evidence>
<feature type="transmembrane region" description="Helical" evidence="9">
    <location>
        <begin position="179"/>
        <end position="200"/>
    </location>
</feature>
<accession>A0A5S6QX82</accession>
<evidence type="ECO:0000256" key="7">
    <source>
        <dbReference type="ARBA" id="ARBA00023054"/>
    </source>
</evidence>
<evidence type="ECO:0000256" key="4">
    <source>
        <dbReference type="ARBA" id="ARBA00022692"/>
    </source>
</evidence>
<evidence type="ECO:0000256" key="2">
    <source>
        <dbReference type="ARBA" id="ARBA00009063"/>
    </source>
</evidence>
<dbReference type="FunFam" id="1.20.5.110:FF:000006">
    <property type="entry name" value="Syntaxin 6"/>
    <property type="match status" value="1"/>
</dbReference>
<dbReference type="CDD" id="cd15851">
    <property type="entry name" value="SNARE_Syntaxin6"/>
    <property type="match status" value="1"/>
</dbReference>
<dbReference type="PROSITE" id="PS00914">
    <property type="entry name" value="SYNTAXIN"/>
    <property type="match status" value="1"/>
</dbReference>
<dbReference type="InterPro" id="IPR000727">
    <property type="entry name" value="T_SNARE_dom"/>
</dbReference>
<reference evidence="12" key="1">
    <citation type="submission" date="2019-12" db="UniProtKB">
        <authorList>
            <consortium name="WormBaseParasite"/>
        </authorList>
    </citation>
    <scope>IDENTIFICATION</scope>
</reference>
<comment type="similarity">
    <text evidence="2">Belongs to the syntaxin family.</text>
</comment>
<dbReference type="GO" id="GO:0016020">
    <property type="term" value="C:membrane"/>
    <property type="evidence" value="ECO:0007669"/>
    <property type="project" value="UniProtKB-SubCell"/>
</dbReference>
<keyword evidence="7" id="KW-0175">Coiled coil</keyword>
<dbReference type="AlphaFoldDB" id="A0A5S6QX82"/>
<name>A0A5S6QX82_TRIMR</name>
<dbReference type="GO" id="GO:0006836">
    <property type="term" value="P:neurotransmitter transport"/>
    <property type="evidence" value="ECO:0007669"/>
    <property type="project" value="UniProtKB-KW"/>
</dbReference>
<keyword evidence="4 9" id="KW-0812">Transmembrane</keyword>